<dbReference type="OMA" id="PIWNPMA"/>
<keyword evidence="8 12" id="KW-1133">Transmembrane helix</keyword>
<feature type="transmembrane region" description="Helical" evidence="12">
    <location>
        <begin position="24"/>
        <end position="42"/>
    </location>
</feature>
<dbReference type="PANTHER" id="PTHR13099:SF0">
    <property type="entry name" value="NADH DEHYDROGENASE [UBIQUINONE] 1 SUBUNIT C2-RELATED"/>
    <property type="match status" value="1"/>
</dbReference>
<dbReference type="Pfam" id="PF06374">
    <property type="entry name" value="NDUF_C2"/>
    <property type="match status" value="1"/>
</dbReference>
<dbReference type="GO" id="GO:0005743">
    <property type="term" value="C:mitochondrial inner membrane"/>
    <property type="evidence" value="ECO:0007669"/>
    <property type="project" value="UniProtKB-SubCell"/>
</dbReference>
<evidence type="ECO:0000256" key="9">
    <source>
        <dbReference type="ARBA" id="ARBA00023128"/>
    </source>
</evidence>
<dbReference type="EMBL" id="KE525060">
    <property type="protein sequence ID" value="KFB41137.1"/>
    <property type="molecule type" value="Genomic_DNA"/>
</dbReference>
<evidence type="ECO:0000256" key="2">
    <source>
        <dbReference type="ARBA" id="ARBA00008674"/>
    </source>
</evidence>
<dbReference type="STRING" id="74873.A0A084VT43"/>
<evidence type="ECO:0000256" key="12">
    <source>
        <dbReference type="SAM" id="Phobius"/>
    </source>
</evidence>
<proteinExistence type="inferred from homology"/>
<comment type="function">
    <text evidence="11">Accessory subunit of the mitochondrial membrane respiratory chain NADH dehydrogenase (Complex I), that is believed not to be involved in catalysis. Complex I functions in the transfer of electrons from NADH to the respiratory chain. The immediate electron acceptor for the enzyme is believed to be ubiquinone.</text>
</comment>
<evidence type="ECO:0000256" key="5">
    <source>
        <dbReference type="ARBA" id="ARBA00022692"/>
    </source>
</evidence>
<dbReference type="InterPro" id="IPR009423">
    <property type="entry name" value="NDUC2"/>
</dbReference>
<evidence type="ECO:0000313" key="13">
    <source>
        <dbReference type="EMBL" id="KFB41137.1"/>
    </source>
</evidence>
<dbReference type="VEuPathDB" id="VectorBase:ASIS002429"/>
<keyword evidence="4 11" id="KW-0679">Respiratory chain</keyword>
<name>A0A084VT43_ANOSI</name>
<evidence type="ECO:0000256" key="11">
    <source>
        <dbReference type="PIRNR" id="PIRNR017834"/>
    </source>
</evidence>
<keyword evidence="7 11" id="KW-0249">Electron transport</keyword>
<evidence type="ECO:0000256" key="10">
    <source>
        <dbReference type="ARBA" id="ARBA00023136"/>
    </source>
</evidence>
<dbReference type="EnsemblMetazoa" id="ASIC008703-RA">
    <property type="protein sequence ID" value="ASIC008703-PA"/>
    <property type="gene ID" value="ASIC008703"/>
</dbReference>
<dbReference type="PIRSF" id="PIRSF017834">
    <property type="entry name" value="NADH-UbQ_OxRdtase_b14.5b"/>
    <property type="match status" value="1"/>
</dbReference>
<dbReference type="EMBL" id="ATLV01016167">
    <property type="status" value="NOT_ANNOTATED_CDS"/>
    <property type="molecule type" value="Genomic_DNA"/>
</dbReference>
<dbReference type="AlphaFoldDB" id="A0A084VT43"/>
<evidence type="ECO:0000313" key="15">
    <source>
        <dbReference type="Proteomes" id="UP000030765"/>
    </source>
</evidence>
<evidence type="ECO:0000256" key="6">
    <source>
        <dbReference type="ARBA" id="ARBA00022792"/>
    </source>
</evidence>
<evidence type="ECO:0000256" key="4">
    <source>
        <dbReference type="ARBA" id="ARBA00022660"/>
    </source>
</evidence>
<protein>
    <recommendedName>
        <fullName evidence="11">NADH dehydrogenase [ubiquinone] 1 subunit C2</fullName>
    </recommendedName>
</protein>
<organism evidence="13">
    <name type="scientific">Anopheles sinensis</name>
    <name type="common">Mosquito</name>
    <dbReference type="NCBI Taxonomy" id="74873"/>
    <lineage>
        <taxon>Eukaryota</taxon>
        <taxon>Metazoa</taxon>
        <taxon>Ecdysozoa</taxon>
        <taxon>Arthropoda</taxon>
        <taxon>Hexapoda</taxon>
        <taxon>Insecta</taxon>
        <taxon>Pterygota</taxon>
        <taxon>Neoptera</taxon>
        <taxon>Endopterygota</taxon>
        <taxon>Diptera</taxon>
        <taxon>Nematocera</taxon>
        <taxon>Culicoidea</taxon>
        <taxon>Culicidae</taxon>
        <taxon>Anophelinae</taxon>
        <taxon>Anopheles</taxon>
    </lineage>
</organism>
<dbReference type="GO" id="GO:0006120">
    <property type="term" value="P:mitochondrial electron transport, NADH to ubiquinone"/>
    <property type="evidence" value="ECO:0007669"/>
    <property type="project" value="InterPro"/>
</dbReference>
<dbReference type="PANTHER" id="PTHR13099">
    <property type="entry name" value="NADH-UBIQUINONE OXIDOREDUCTASE SUBUNIT B14.5B"/>
    <property type="match status" value="1"/>
</dbReference>
<reference evidence="13 15" key="1">
    <citation type="journal article" date="2014" name="BMC Genomics">
        <title>Genome sequence of Anopheles sinensis provides insight into genetics basis of mosquito competence for malaria parasites.</title>
        <authorList>
            <person name="Zhou D."/>
            <person name="Zhang D."/>
            <person name="Ding G."/>
            <person name="Shi L."/>
            <person name="Hou Q."/>
            <person name="Ye Y."/>
            <person name="Xu Y."/>
            <person name="Zhou H."/>
            <person name="Xiong C."/>
            <person name="Li S."/>
            <person name="Yu J."/>
            <person name="Hong S."/>
            <person name="Yu X."/>
            <person name="Zou P."/>
            <person name="Chen C."/>
            <person name="Chang X."/>
            <person name="Wang W."/>
            <person name="Lv Y."/>
            <person name="Sun Y."/>
            <person name="Ma L."/>
            <person name="Shen B."/>
            <person name="Zhu C."/>
        </authorList>
    </citation>
    <scope>NUCLEOTIDE SEQUENCE [LARGE SCALE GENOMIC DNA]</scope>
</reference>
<evidence type="ECO:0000256" key="1">
    <source>
        <dbReference type="ARBA" id="ARBA00004298"/>
    </source>
</evidence>
<dbReference type="OrthoDB" id="6329847at2759"/>
<evidence type="ECO:0000256" key="7">
    <source>
        <dbReference type="ARBA" id="ARBA00022982"/>
    </source>
</evidence>
<keyword evidence="10 11" id="KW-0472">Membrane</keyword>
<keyword evidence="15" id="KW-1185">Reference proteome</keyword>
<evidence type="ECO:0000313" key="14">
    <source>
        <dbReference type="EnsemblMetazoa" id="ASIC008703-PA"/>
    </source>
</evidence>
<gene>
    <name evidence="13" type="ORF">ZHAS_00008703</name>
</gene>
<keyword evidence="6 11" id="KW-0999">Mitochondrion inner membrane</keyword>
<evidence type="ECO:0000256" key="8">
    <source>
        <dbReference type="ARBA" id="ARBA00022989"/>
    </source>
</evidence>
<dbReference type="Proteomes" id="UP000030765">
    <property type="component" value="Unassembled WGS sequence"/>
</dbReference>
<comment type="similarity">
    <text evidence="2 11">Belongs to the complex I NDUFC2 subunit family.</text>
</comment>
<evidence type="ECO:0000256" key="3">
    <source>
        <dbReference type="ARBA" id="ARBA00022448"/>
    </source>
</evidence>
<sequence length="114" mass="12821">MYGGKTPQELLSGSFSKSWLHDKWAPLVGSVFGFLGACYVNYGTGRPPLSGIQKHILAALAVGATATMVDKWREAHFAEKDATLRHYIQLHPEDFPTPERKKFADVLEHWQPIR</sequence>
<dbReference type="VEuPathDB" id="VectorBase:ASIC008703"/>
<accession>A0A084VT43</accession>
<keyword evidence="9 11" id="KW-0496">Mitochondrion</keyword>
<reference evidence="14" key="2">
    <citation type="submission" date="2020-05" db="UniProtKB">
        <authorList>
            <consortium name="EnsemblMetazoa"/>
        </authorList>
    </citation>
    <scope>IDENTIFICATION</scope>
</reference>
<keyword evidence="3 11" id="KW-0813">Transport</keyword>
<keyword evidence="5 12" id="KW-0812">Transmembrane</keyword>
<comment type="subcellular location">
    <subcellularLocation>
        <location evidence="1">Mitochondrion inner membrane</location>
        <topology evidence="1">Single-pass membrane protein</topology>
        <orientation evidence="1">Matrix side</orientation>
    </subcellularLocation>
</comment>
<dbReference type="VEuPathDB" id="VectorBase:ASIS013932"/>